<dbReference type="Pfam" id="PF08654">
    <property type="entry name" value="DASH_Dad2"/>
    <property type="match status" value="1"/>
</dbReference>
<evidence type="ECO:0000256" key="5">
    <source>
        <dbReference type="ARBA" id="ARBA00020260"/>
    </source>
</evidence>
<evidence type="ECO:0000256" key="14">
    <source>
        <dbReference type="ARBA" id="ARBA00023242"/>
    </source>
</evidence>
<keyword evidence="8" id="KW-0132">Cell division</keyword>
<dbReference type="GO" id="GO:0044732">
    <property type="term" value="C:mitotic spindle pole body"/>
    <property type="evidence" value="ECO:0007669"/>
    <property type="project" value="TreeGrafter"/>
</dbReference>
<keyword evidence="13" id="KW-0206">Cytoskeleton</keyword>
<evidence type="ECO:0000313" key="19">
    <source>
        <dbReference type="Proteomes" id="UP000250043"/>
    </source>
</evidence>
<dbReference type="EMBL" id="KV722408">
    <property type="protein sequence ID" value="OCH90252.1"/>
    <property type="molecule type" value="Genomic_DNA"/>
</dbReference>
<evidence type="ECO:0000256" key="1">
    <source>
        <dbReference type="ARBA" id="ARBA00004123"/>
    </source>
</evidence>
<evidence type="ECO:0000256" key="11">
    <source>
        <dbReference type="ARBA" id="ARBA00022829"/>
    </source>
</evidence>
<keyword evidence="14" id="KW-0539">Nucleus</keyword>
<keyword evidence="12" id="KW-0995">Kinetochore</keyword>
<evidence type="ECO:0000256" key="17">
    <source>
        <dbReference type="ARBA" id="ARBA00030568"/>
    </source>
</evidence>
<evidence type="ECO:0000256" key="8">
    <source>
        <dbReference type="ARBA" id="ARBA00022618"/>
    </source>
</evidence>
<name>A0A8E2DKA8_9APHY</name>
<proteinExistence type="inferred from homology"/>
<evidence type="ECO:0000256" key="15">
    <source>
        <dbReference type="ARBA" id="ARBA00023306"/>
    </source>
</evidence>
<evidence type="ECO:0000256" key="6">
    <source>
        <dbReference type="ARBA" id="ARBA00022454"/>
    </source>
</evidence>
<dbReference type="GO" id="GO:0005874">
    <property type="term" value="C:microtubule"/>
    <property type="evidence" value="ECO:0007669"/>
    <property type="project" value="UniProtKB-KW"/>
</dbReference>
<dbReference type="InterPro" id="IPR013963">
    <property type="entry name" value="DASH_Dad2"/>
</dbReference>
<dbReference type="GO" id="GO:1990023">
    <property type="term" value="C:mitotic spindle midzone"/>
    <property type="evidence" value="ECO:0007669"/>
    <property type="project" value="TreeGrafter"/>
</dbReference>
<keyword evidence="11" id="KW-0159">Chromosome partition</keyword>
<evidence type="ECO:0000256" key="16">
    <source>
        <dbReference type="ARBA" id="ARBA00023328"/>
    </source>
</evidence>
<dbReference type="PANTHER" id="PTHR28036:SF1">
    <property type="entry name" value="DASH COMPLEX SUBUNIT DAD2"/>
    <property type="match status" value="1"/>
</dbReference>
<keyword evidence="6" id="KW-0158">Chromosome</keyword>
<evidence type="ECO:0000256" key="3">
    <source>
        <dbReference type="ARBA" id="ARBA00004629"/>
    </source>
</evidence>
<dbReference type="GO" id="GO:0000278">
    <property type="term" value="P:mitotic cell cycle"/>
    <property type="evidence" value="ECO:0007669"/>
    <property type="project" value="InterPro"/>
</dbReference>
<dbReference type="OrthoDB" id="3230169at2759"/>
<accession>A0A8E2DKA8</accession>
<evidence type="ECO:0000256" key="10">
    <source>
        <dbReference type="ARBA" id="ARBA00022776"/>
    </source>
</evidence>
<keyword evidence="7" id="KW-0963">Cytoplasm</keyword>
<sequence length="112" mass="12214">MRGAHSSGANAAATTKLLEKKKELEAVAALERASAKFTKLLEDIGDDFEVMADAGRVHGQVLEQWPNMFRILGLCLAARESASGAESHQEVTMERLVRVPAEELQPSHDNKT</sequence>
<organism evidence="18 19">
    <name type="scientific">Obba rivulosa</name>
    <dbReference type="NCBI Taxonomy" id="1052685"/>
    <lineage>
        <taxon>Eukaryota</taxon>
        <taxon>Fungi</taxon>
        <taxon>Dikarya</taxon>
        <taxon>Basidiomycota</taxon>
        <taxon>Agaricomycotina</taxon>
        <taxon>Agaricomycetes</taxon>
        <taxon>Polyporales</taxon>
        <taxon>Gelatoporiaceae</taxon>
        <taxon>Obba</taxon>
    </lineage>
</organism>
<evidence type="ECO:0000256" key="2">
    <source>
        <dbReference type="ARBA" id="ARBA00004186"/>
    </source>
</evidence>
<dbReference type="GO" id="GO:0042729">
    <property type="term" value="C:DASH complex"/>
    <property type="evidence" value="ECO:0007669"/>
    <property type="project" value="InterPro"/>
</dbReference>
<keyword evidence="10" id="KW-0498">Mitosis</keyword>
<comment type="similarity">
    <text evidence="4">Belongs to the DASH complex DAD2 family.</text>
</comment>
<keyword evidence="19" id="KW-1185">Reference proteome</keyword>
<keyword evidence="15" id="KW-0131">Cell cycle</keyword>
<dbReference type="AlphaFoldDB" id="A0A8E2DKA8"/>
<keyword evidence="16" id="KW-0137">Centromere</keyword>
<dbReference type="PANTHER" id="PTHR28036">
    <property type="entry name" value="DASH COMPLEX SUBUNIT DAD2"/>
    <property type="match status" value="1"/>
</dbReference>
<evidence type="ECO:0000256" key="13">
    <source>
        <dbReference type="ARBA" id="ARBA00023212"/>
    </source>
</evidence>
<keyword evidence="9" id="KW-0493">Microtubule</keyword>
<protein>
    <recommendedName>
        <fullName evidence="5">DASH complex subunit DAD2</fullName>
    </recommendedName>
    <alternativeName>
        <fullName evidence="17">Outer kinetochore protein DAD2</fullName>
    </alternativeName>
</protein>
<gene>
    <name evidence="18" type="ORF">OBBRIDRAFT_812806</name>
</gene>
<evidence type="ECO:0000256" key="4">
    <source>
        <dbReference type="ARBA" id="ARBA00005501"/>
    </source>
</evidence>
<evidence type="ECO:0000256" key="7">
    <source>
        <dbReference type="ARBA" id="ARBA00022490"/>
    </source>
</evidence>
<comment type="subcellular location">
    <subcellularLocation>
        <location evidence="3">Chromosome</location>
        <location evidence="3">Centromere</location>
        <location evidence="3">Kinetochore</location>
    </subcellularLocation>
    <subcellularLocation>
        <location evidence="2">Cytoplasm</location>
        <location evidence="2">Cytoskeleton</location>
        <location evidence="2">Spindle</location>
    </subcellularLocation>
    <subcellularLocation>
        <location evidence="1">Nucleus</location>
    </subcellularLocation>
</comment>
<dbReference type="Proteomes" id="UP000250043">
    <property type="component" value="Unassembled WGS sequence"/>
</dbReference>
<dbReference type="GO" id="GO:0008608">
    <property type="term" value="P:attachment of spindle microtubules to kinetochore"/>
    <property type="evidence" value="ECO:0007669"/>
    <property type="project" value="TreeGrafter"/>
</dbReference>
<evidence type="ECO:0000256" key="9">
    <source>
        <dbReference type="ARBA" id="ARBA00022701"/>
    </source>
</evidence>
<reference evidence="18 19" key="1">
    <citation type="submission" date="2016-07" db="EMBL/GenBank/DDBJ databases">
        <title>Draft genome of the white-rot fungus Obba rivulosa 3A-2.</title>
        <authorList>
            <consortium name="DOE Joint Genome Institute"/>
            <person name="Miettinen O."/>
            <person name="Riley R."/>
            <person name="Acob R."/>
            <person name="Barry K."/>
            <person name="Cullen D."/>
            <person name="De Vries R."/>
            <person name="Hainaut M."/>
            <person name="Hatakka A."/>
            <person name="Henrissat B."/>
            <person name="Hilden K."/>
            <person name="Kuo R."/>
            <person name="Labutti K."/>
            <person name="Lipzen A."/>
            <person name="Makela M.R."/>
            <person name="Sandor L."/>
            <person name="Spatafora J.W."/>
            <person name="Grigoriev I.V."/>
            <person name="Hibbett D.S."/>
        </authorList>
    </citation>
    <scope>NUCLEOTIDE SEQUENCE [LARGE SCALE GENOMIC DNA]</scope>
    <source>
        <strain evidence="18 19">3A-2</strain>
    </source>
</reference>
<dbReference type="GO" id="GO:0051301">
    <property type="term" value="P:cell division"/>
    <property type="evidence" value="ECO:0007669"/>
    <property type="project" value="UniProtKB-KW"/>
</dbReference>
<evidence type="ECO:0000313" key="18">
    <source>
        <dbReference type="EMBL" id="OCH90252.1"/>
    </source>
</evidence>
<evidence type="ECO:0000256" key="12">
    <source>
        <dbReference type="ARBA" id="ARBA00022838"/>
    </source>
</evidence>